<dbReference type="InterPro" id="IPR000189">
    <property type="entry name" value="Transglyc_AS"/>
</dbReference>
<comment type="subcellular location">
    <subcellularLocation>
        <location evidence="8">Cell outer membrane</location>
        <topology evidence="8">Peripheral membrane protein</topology>
    </subcellularLocation>
    <text evidence="8">Attached to the inner leaflet of the outer membrane.</text>
</comment>
<evidence type="ECO:0000313" key="11">
    <source>
        <dbReference type="Proteomes" id="UP001528823"/>
    </source>
</evidence>
<evidence type="ECO:0000256" key="8">
    <source>
        <dbReference type="HAMAP-Rule" id="MF_02016"/>
    </source>
</evidence>
<evidence type="ECO:0000256" key="7">
    <source>
        <dbReference type="ARBA" id="ARBA00023316"/>
    </source>
</evidence>
<organism evidence="10 11">
    <name type="scientific">Spartinivicinus poritis</name>
    <dbReference type="NCBI Taxonomy" id="2994640"/>
    <lineage>
        <taxon>Bacteria</taxon>
        <taxon>Pseudomonadati</taxon>
        <taxon>Pseudomonadota</taxon>
        <taxon>Gammaproteobacteria</taxon>
        <taxon>Oceanospirillales</taxon>
        <taxon>Zooshikellaceae</taxon>
        <taxon>Spartinivicinus</taxon>
    </lineage>
</organism>
<dbReference type="Pfam" id="PF01464">
    <property type="entry name" value="SLT"/>
    <property type="match status" value="1"/>
</dbReference>
<keyword evidence="11" id="KW-1185">Reference proteome</keyword>
<keyword evidence="3 8" id="KW-0732">Signal</keyword>
<dbReference type="EMBL" id="JAPMOU010000001">
    <property type="protein sequence ID" value="MDE1460487.1"/>
    <property type="molecule type" value="Genomic_DNA"/>
</dbReference>
<comment type="function">
    <text evidence="8">Murein-degrading enzyme that degrades murein glycan strands and insoluble, high-molecular weight murein sacculi, with the concomitant formation of a 1,6-anhydromuramoyl product. Lytic transglycosylases (LTs) play an integral role in the metabolism of the peptidoglycan (PG) sacculus. Their lytic action creates space within the PG sacculus to allow for its expansion as well as for the insertion of various structures such as secretion systems and flagella.</text>
</comment>
<dbReference type="Gene3D" id="3.40.190.10">
    <property type="entry name" value="Periplasmic binding protein-like II"/>
    <property type="match status" value="2"/>
</dbReference>
<comment type="caution">
    <text evidence="10">The sequence shown here is derived from an EMBL/GenBank/DDBJ whole genome shotgun (WGS) entry which is preliminary data.</text>
</comment>
<dbReference type="SMART" id="SM00062">
    <property type="entry name" value="PBPb"/>
    <property type="match status" value="1"/>
</dbReference>
<evidence type="ECO:0000256" key="2">
    <source>
        <dbReference type="ARBA" id="ARBA00010333"/>
    </source>
</evidence>
<comment type="similarity">
    <text evidence="2">Belongs to the bacterial solute-binding protein 3 family.</text>
</comment>
<dbReference type="CDD" id="cd13403">
    <property type="entry name" value="MLTF-like"/>
    <property type="match status" value="1"/>
</dbReference>
<evidence type="ECO:0000256" key="1">
    <source>
        <dbReference type="ARBA" id="ARBA00007734"/>
    </source>
</evidence>
<feature type="active site" evidence="8">
    <location>
        <position position="314"/>
    </location>
</feature>
<dbReference type="EC" id="4.2.2.n1" evidence="8"/>
<dbReference type="Proteomes" id="UP001528823">
    <property type="component" value="Unassembled WGS sequence"/>
</dbReference>
<evidence type="ECO:0000256" key="6">
    <source>
        <dbReference type="ARBA" id="ARBA00023239"/>
    </source>
</evidence>
<dbReference type="SUPFAM" id="SSF53850">
    <property type="entry name" value="Periplasmic binding protein-like II"/>
    <property type="match status" value="1"/>
</dbReference>
<dbReference type="NCBIfam" id="NF008112">
    <property type="entry name" value="PRK10859.1"/>
    <property type="match status" value="1"/>
</dbReference>
<dbReference type="CDD" id="cd01009">
    <property type="entry name" value="PBP2_YfhD_N"/>
    <property type="match status" value="1"/>
</dbReference>
<evidence type="ECO:0000256" key="3">
    <source>
        <dbReference type="ARBA" id="ARBA00022729"/>
    </source>
</evidence>
<dbReference type="Pfam" id="PF00497">
    <property type="entry name" value="SBP_bac_3"/>
    <property type="match status" value="1"/>
</dbReference>
<feature type="region of interest" description="LT domain" evidence="8">
    <location>
        <begin position="268"/>
        <end position="476"/>
    </location>
</feature>
<dbReference type="InterPro" id="IPR023346">
    <property type="entry name" value="Lysozyme-like_dom_sf"/>
</dbReference>
<comment type="similarity">
    <text evidence="8">In the C-terminal section; belongs to the transglycosylase Slt family.</text>
</comment>
<dbReference type="PANTHER" id="PTHR35936">
    <property type="entry name" value="MEMBRANE-BOUND LYTIC MUREIN TRANSGLYCOSYLASE F"/>
    <property type="match status" value="1"/>
</dbReference>
<evidence type="ECO:0000259" key="9">
    <source>
        <dbReference type="SMART" id="SM00062"/>
    </source>
</evidence>
<comment type="catalytic activity">
    <reaction evidence="8">
        <text>Exolytic cleavage of the (1-&gt;4)-beta-glycosidic linkage between N-acetylmuramic acid (MurNAc) and N-acetylglucosamine (GlcNAc) residues in peptidoglycan, from either the reducing or the non-reducing ends of the peptidoglycan chains, with concomitant formation of a 1,6-anhydrobond in the MurNAc residue.</text>
        <dbReference type="EC" id="4.2.2.n1"/>
    </reaction>
</comment>
<comment type="similarity">
    <text evidence="8">In the N-terminal section; belongs to the bacterial solute-binding protein 3 family.</text>
</comment>
<sequence>MTGCFYSNTTIRLLLTFFVCLLQTGCEQPTSLQQVKRQKELIIVTRNSPTTYYQGKEQPTGFEFELAKRFAKELGVKLTIITANSLPDVFHALADNGASQRISLAAAGLAVTDHRQRQVRFSQPYMDVTQQLIYNAKLKTPKSFADLVPGKFLVLAGSSHAERLKQYSDQIPIPWETTEVHENIDLLRMVNDGEIDYTVVDSNELAMNFIYFPNIRVAFDLAPSDKLAWAFPKSVDASLINRANLFFAKIKANGTLAHLYERFYGHVEQINYVGVKTFTKQMQKRLPKYRNYFEKAAESYDMDWRLLASIGYQESHWRPKAKSPTGVRGLMMLTRATAKEMGVSNRLNPKQSIMGGSRYFKKIKARINQDIKEPDRTWMALAAYNVGYGHLQDARKLTEMRGGDPNKWVDVKESLPLLSKKQWYQLTKYGYARGYEPVLYVQNIRRYYDLLRWLTVPQIENLPVAKSEHSPGIKDG</sequence>
<reference evidence="10 11" key="1">
    <citation type="submission" date="2022-11" db="EMBL/GenBank/DDBJ databases">
        <title>Spartinivicinus poritis sp. nov., isolated from scleractinian coral Porites lutea.</title>
        <authorList>
            <person name="Zhang G."/>
            <person name="Cai L."/>
            <person name="Wei Q."/>
        </authorList>
    </citation>
    <scope>NUCLEOTIDE SEQUENCE [LARGE SCALE GENOMIC DNA]</scope>
    <source>
        <strain evidence="10 11">A2-2</strain>
    </source>
</reference>
<keyword evidence="5 8" id="KW-0998">Cell outer membrane</keyword>
<dbReference type="GO" id="GO:0016829">
    <property type="term" value="F:lyase activity"/>
    <property type="evidence" value="ECO:0007669"/>
    <property type="project" value="UniProtKB-KW"/>
</dbReference>
<proteinExistence type="inferred from homology"/>
<dbReference type="HAMAP" id="MF_02016">
    <property type="entry name" value="MltF"/>
    <property type="match status" value="1"/>
</dbReference>
<evidence type="ECO:0000313" key="10">
    <source>
        <dbReference type="EMBL" id="MDE1460487.1"/>
    </source>
</evidence>
<dbReference type="SUPFAM" id="SSF53955">
    <property type="entry name" value="Lysozyme-like"/>
    <property type="match status" value="1"/>
</dbReference>
<comment type="similarity">
    <text evidence="1">Belongs to the transglycosylase Slt family.</text>
</comment>
<protein>
    <recommendedName>
        <fullName evidence="8">Membrane-bound lytic murein transglycosylase F</fullName>
        <ecNumber evidence="8">4.2.2.n1</ecNumber>
    </recommendedName>
    <alternativeName>
        <fullName evidence="8">Murein lyase F</fullName>
    </alternativeName>
</protein>
<evidence type="ECO:0000256" key="4">
    <source>
        <dbReference type="ARBA" id="ARBA00023136"/>
    </source>
</evidence>
<accession>A0ABT5U2H0</accession>
<dbReference type="InterPro" id="IPR001638">
    <property type="entry name" value="Solute-binding_3/MltF_N"/>
</dbReference>
<dbReference type="PANTHER" id="PTHR35936:SF32">
    <property type="entry name" value="MEMBRANE-BOUND LYTIC MUREIN TRANSGLYCOSYLASE F"/>
    <property type="match status" value="1"/>
</dbReference>
<dbReference type="PROSITE" id="PS00922">
    <property type="entry name" value="TRANSGLYCOSYLASE"/>
    <property type="match status" value="1"/>
</dbReference>
<feature type="domain" description="Solute-binding protein family 3/N-terminal" evidence="9">
    <location>
        <begin position="40"/>
        <end position="267"/>
    </location>
</feature>
<keyword evidence="6 8" id="KW-0456">Lyase</keyword>
<dbReference type="Gene3D" id="1.10.530.10">
    <property type="match status" value="1"/>
</dbReference>
<keyword evidence="7 8" id="KW-0961">Cell wall biogenesis/degradation</keyword>
<comment type="caution">
    <text evidence="8">Lacks conserved residue(s) required for the propagation of feature annotation.</text>
</comment>
<dbReference type="InterPro" id="IPR008258">
    <property type="entry name" value="Transglycosylase_SLT_dom_1"/>
</dbReference>
<comment type="domain">
    <text evidence="8">The N-terminal domain does not have lytic activity and probably modulates enzymatic activity. The C-terminal domain is the catalytic active domain.</text>
</comment>
<gene>
    <name evidence="8 10" type="primary">mltF</name>
    <name evidence="10" type="ORF">ORQ98_00770</name>
</gene>
<name>A0ABT5U2H0_9GAMM</name>
<evidence type="ECO:0000256" key="5">
    <source>
        <dbReference type="ARBA" id="ARBA00023237"/>
    </source>
</evidence>
<dbReference type="InterPro" id="IPR023703">
    <property type="entry name" value="MltF"/>
</dbReference>
<keyword evidence="4 8" id="KW-0472">Membrane</keyword>